<evidence type="ECO:0000313" key="4">
    <source>
        <dbReference type="Proteomes" id="UP000006039"/>
    </source>
</evidence>
<evidence type="ECO:0000313" key="2">
    <source>
        <dbReference type="EMBL" id="EJT78699.1"/>
    </source>
</evidence>
<reference evidence="4" key="1">
    <citation type="submission" date="2010-07" db="EMBL/GenBank/DDBJ databases">
        <title>The genome sequence of Gaeumannomyces graminis var. tritici strain R3-111a-1.</title>
        <authorList>
            <consortium name="The Broad Institute Genome Sequencing Platform"/>
            <person name="Ma L.-J."/>
            <person name="Dead R."/>
            <person name="Young S."/>
            <person name="Zeng Q."/>
            <person name="Koehrsen M."/>
            <person name="Alvarado L."/>
            <person name="Berlin A."/>
            <person name="Chapman S.B."/>
            <person name="Chen Z."/>
            <person name="Freedman E."/>
            <person name="Gellesch M."/>
            <person name="Goldberg J."/>
            <person name="Griggs A."/>
            <person name="Gujja S."/>
            <person name="Heilman E.R."/>
            <person name="Heiman D."/>
            <person name="Hepburn T."/>
            <person name="Howarth C."/>
            <person name="Jen D."/>
            <person name="Larson L."/>
            <person name="Mehta T."/>
            <person name="Neiman D."/>
            <person name="Pearson M."/>
            <person name="Roberts A."/>
            <person name="Saif S."/>
            <person name="Shea T."/>
            <person name="Shenoy N."/>
            <person name="Sisk P."/>
            <person name="Stolte C."/>
            <person name="Sykes S."/>
            <person name="Walk T."/>
            <person name="White J."/>
            <person name="Yandava C."/>
            <person name="Haas B."/>
            <person name="Nusbaum C."/>
            <person name="Birren B."/>
        </authorList>
    </citation>
    <scope>NUCLEOTIDE SEQUENCE [LARGE SCALE GENOMIC DNA]</scope>
    <source>
        <strain evidence="4">R3-111a-1</strain>
    </source>
</reference>
<reference evidence="2" key="2">
    <citation type="submission" date="2010-07" db="EMBL/GenBank/DDBJ databases">
        <authorList>
            <consortium name="The Broad Institute Genome Sequencing Platform"/>
            <consortium name="Broad Institute Genome Sequencing Center for Infectious Disease"/>
            <person name="Ma L.-J."/>
            <person name="Dead R."/>
            <person name="Young S."/>
            <person name="Zeng Q."/>
            <person name="Koehrsen M."/>
            <person name="Alvarado L."/>
            <person name="Berlin A."/>
            <person name="Chapman S.B."/>
            <person name="Chen Z."/>
            <person name="Freedman E."/>
            <person name="Gellesch M."/>
            <person name="Goldberg J."/>
            <person name="Griggs A."/>
            <person name="Gujja S."/>
            <person name="Heilman E.R."/>
            <person name="Heiman D."/>
            <person name="Hepburn T."/>
            <person name="Howarth C."/>
            <person name="Jen D."/>
            <person name="Larson L."/>
            <person name="Mehta T."/>
            <person name="Neiman D."/>
            <person name="Pearson M."/>
            <person name="Roberts A."/>
            <person name="Saif S."/>
            <person name="Shea T."/>
            <person name="Shenoy N."/>
            <person name="Sisk P."/>
            <person name="Stolte C."/>
            <person name="Sykes S."/>
            <person name="Walk T."/>
            <person name="White J."/>
            <person name="Yandava C."/>
            <person name="Haas B."/>
            <person name="Nusbaum C."/>
            <person name="Birren B."/>
        </authorList>
    </citation>
    <scope>NUCLEOTIDE SEQUENCE</scope>
    <source>
        <strain evidence="2">R3-111a-1</strain>
    </source>
</reference>
<evidence type="ECO:0000313" key="3">
    <source>
        <dbReference type="EnsemblFungi" id="EJT78699"/>
    </source>
</evidence>
<reference evidence="3" key="4">
    <citation type="journal article" date="2015" name="G3 (Bethesda)">
        <title>Genome sequences of three phytopathogenic species of the Magnaporthaceae family of fungi.</title>
        <authorList>
            <person name="Okagaki L.H."/>
            <person name="Nunes C.C."/>
            <person name="Sailsbery J."/>
            <person name="Clay B."/>
            <person name="Brown D."/>
            <person name="John T."/>
            <person name="Oh Y."/>
            <person name="Young N."/>
            <person name="Fitzgerald M."/>
            <person name="Haas B.J."/>
            <person name="Zeng Q."/>
            <person name="Young S."/>
            <person name="Adiconis X."/>
            <person name="Fan L."/>
            <person name="Levin J.Z."/>
            <person name="Mitchell T.K."/>
            <person name="Okubara P.A."/>
            <person name="Farman M.L."/>
            <person name="Kohn L.M."/>
            <person name="Birren B."/>
            <person name="Ma L.-J."/>
            <person name="Dean R.A."/>
        </authorList>
    </citation>
    <scope>NUCLEOTIDE SEQUENCE</scope>
    <source>
        <strain evidence="3">R3-111a-1</strain>
    </source>
</reference>
<dbReference type="Gene3D" id="3.40.630.30">
    <property type="match status" value="1"/>
</dbReference>
<reference evidence="3" key="5">
    <citation type="submission" date="2018-04" db="UniProtKB">
        <authorList>
            <consortium name="EnsemblFungi"/>
        </authorList>
    </citation>
    <scope>IDENTIFICATION</scope>
    <source>
        <strain evidence="3">R3-111a-1</strain>
    </source>
</reference>
<accession>J3NR93</accession>
<dbReference type="InterPro" id="IPR052523">
    <property type="entry name" value="Trichothecene_AcTrans"/>
</dbReference>
<dbReference type="EnsemblFungi" id="EJT78699">
    <property type="protein sequence ID" value="EJT78699"/>
    <property type="gene ID" value="GGTG_03797"/>
</dbReference>
<organism evidence="2">
    <name type="scientific">Gaeumannomyces tritici (strain R3-111a-1)</name>
    <name type="common">Wheat and barley take-all root rot fungus</name>
    <name type="synonym">Gaeumannomyces graminis var. tritici</name>
    <dbReference type="NCBI Taxonomy" id="644352"/>
    <lineage>
        <taxon>Eukaryota</taxon>
        <taxon>Fungi</taxon>
        <taxon>Dikarya</taxon>
        <taxon>Ascomycota</taxon>
        <taxon>Pezizomycotina</taxon>
        <taxon>Sordariomycetes</taxon>
        <taxon>Sordariomycetidae</taxon>
        <taxon>Magnaporthales</taxon>
        <taxon>Magnaporthaceae</taxon>
        <taxon>Gaeumannomyces</taxon>
    </lineage>
</organism>
<evidence type="ECO:0000256" key="1">
    <source>
        <dbReference type="SAM" id="MobiDB-lite"/>
    </source>
</evidence>
<gene>
    <name evidence="3" type="primary">20344255</name>
    <name evidence="2" type="ORF">GGTG_03797</name>
</gene>
<feature type="region of interest" description="Disordered" evidence="1">
    <location>
        <begin position="146"/>
        <end position="171"/>
    </location>
</feature>
<dbReference type="RefSeq" id="XP_009219844.1">
    <property type="nucleotide sequence ID" value="XM_009221580.1"/>
</dbReference>
<dbReference type="VEuPathDB" id="FungiDB:GGTG_03797"/>
<protein>
    <recommendedName>
        <fullName evidence="5">N-acetyltransferase domain-containing protein</fullName>
    </recommendedName>
</protein>
<dbReference type="SUPFAM" id="SSF55729">
    <property type="entry name" value="Acyl-CoA N-acyltransferases (Nat)"/>
    <property type="match status" value="1"/>
</dbReference>
<dbReference type="PANTHER" id="PTHR42791:SF17">
    <property type="entry name" value="ACETYLTRANSFERASE, GNAT FAMILY FAMILY (AFU_ORTHOLOGUE AFUA_8G05690)"/>
    <property type="match status" value="1"/>
</dbReference>
<dbReference type="eggNOG" id="ENOG502SJ2E">
    <property type="taxonomic scope" value="Eukaryota"/>
</dbReference>
<dbReference type="Proteomes" id="UP000006039">
    <property type="component" value="Unassembled WGS sequence"/>
</dbReference>
<proteinExistence type="predicted"/>
<dbReference type="HOGENOM" id="CLU_1562956_0_0_1"/>
<dbReference type="STRING" id="644352.J3NR93"/>
<dbReference type="OrthoDB" id="196847at2759"/>
<dbReference type="PANTHER" id="PTHR42791">
    <property type="entry name" value="GNAT FAMILY ACETYLTRANSFERASE"/>
    <property type="match status" value="1"/>
</dbReference>
<dbReference type="InterPro" id="IPR016181">
    <property type="entry name" value="Acyl_CoA_acyltransferase"/>
</dbReference>
<evidence type="ECO:0008006" key="5">
    <source>
        <dbReference type="Google" id="ProtNLM"/>
    </source>
</evidence>
<sequence length="171" mass="19575">MPIAVLPALIPDIPRLYEIYFASFKNDMMGRVIVDILFPGGKTDTAEFRDAHARATLDWWHKCDHQYTLKCVDTDTGDIVGMGLGDAHFRERSAEERKFEGCAWLEGKERERADAVLVPLAEMRERLWGGQRYIYVHVIAVDPKHQGPRRRQGLHRVGAGHGRGVRRTRLL</sequence>
<reference evidence="2" key="3">
    <citation type="submission" date="2010-09" db="EMBL/GenBank/DDBJ databases">
        <title>Annotation of Gaeumannomyces graminis var. tritici R3-111a-1.</title>
        <authorList>
            <consortium name="The Broad Institute Genome Sequencing Platform"/>
            <person name="Ma L.-J."/>
            <person name="Dead R."/>
            <person name="Young S.K."/>
            <person name="Zeng Q."/>
            <person name="Gargeya S."/>
            <person name="Fitzgerald M."/>
            <person name="Haas B."/>
            <person name="Abouelleil A."/>
            <person name="Alvarado L."/>
            <person name="Arachchi H.M."/>
            <person name="Berlin A."/>
            <person name="Brown A."/>
            <person name="Chapman S.B."/>
            <person name="Chen Z."/>
            <person name="Dunbar C."/>
            <person name="Freedman E."/>
            <person name="Gearin G."/>
            <person name="Gellesch M."/>
            <person name="Goldberg J."/>
            <person name="Griggs A."/>
            <person name="Gujja S."/>
            <person name="Heiman D."/>
            <person name="Howarth C."/>
            <person name="Larson L."/>
            <person name="Lui A."/>
            <person name="MacDonald P.J.P."/>
            <person name="Mehta T."/>
            <person name="Montmayeur A."/>
            <person name="Murphy C."/>
            <person name="Neiman D."/>
            <person name="Pearson M."/>
            <person name="Priest M."/>
            <person name="Roberts A."/>
            <person name="Saif S."/>
            <person name="Shea T."/>
            <person name="Shenoy N."/>
            <person name="Sisk P."/>
            <person name="Stolte C."/>
            <person name="Sykes S."/>
            <person name="Yandava C."/>
            <person name="Wortman J."/>
            <person name="Nusbaum C."/>
            <person name="Birren B."/>
        </authorList>
    </citation>
    <scope>NUCLEOTIDE SEQUENCE</scope>
    <source>
        <strain evidence="2">R3-111a-1</strain>
    </source>
</reference>
<dbReference type="AlphaFoldDB" id="J3NR93"/>
<name>J3NR93_GAET3</name>
<keyword evidence="4" id="KW-1185">Reference proteome</keyword>
<dbReference type="GeneID" id="20344255"/>
<dbReference type="EMBL" id="GL385396">
    <property type="protein sequence ID" value="EJT78699.1"/>
    <property type="molecule type" value="Genomic_DNA"/>
</dbReference>